<keyword evidence="1" id="KW-0812">Transmembrane</keyword>
<gene>
    <name evidence="2" type="ORF">EWM64_g9889</name>
</gene>
<protein>
    <submittedName>
        <fullName evidence="2">Uncharacterized protein</fullName>
    </submittedName>
</protein>
<dbReference type="Proteomes" id="UP000298061">
    <property type="component" value="Unassembled WGS sequence"/>
</dbReference>
<keyword evidence="3" id="KW-1185">Reference proteome</keyword>
<dbReference type="EMBL" id="SFCI01002286">
    <property type="protein sequence ID" value="TFY74123.1"/>
    <property type="molecule type" value="Genomic_DNA"/>
</dbReference>
<organism evidence="2 3">
    <name type="scientific">Hericium alpestre</name>
    <dbReference type="NCBI Taxonomy" id="135208"/>
    <lineage>
        <taxon>Eukaryota</taxon>
        <taxon>Fungi</taxon>
        <taxon>Dikarya</taxon>
        <taxon>Basidiomycota</taxon>
        <taxon>Agaricomycotina</taxon>
        <taxon>Agaricomycetes</taxon>
        <taxon>Russulales</taxon>
        <taxon>Hericiaceae</taxon>
        <taxon>Hericium</taxon>
    </lineage>
</organism>
<reference evidence="2 3" key="1">
    <citation type="submission" date="2019-02" db="EMBL/GenBank/DDBJ databases">
        <title>Genome sequencing of the rare red list fungi Hericium alpestre (H. flagellum).</title>
        <authorList>
            <person name="Buettner E."/>
            <person name="Kellner H."/>
        </authorList>
    </citation>
    <scope>NUCLEOTIDE SEQUENCE [LARGE SCALE GENOMIC DNA]</scope>
    <source>
        <strain evidence="2 3">DSM 108284</strain>
    </source>
</reference>
<accession>A0A4Y9ZJQ9</accession>
<dbReference type="STRING" id="135208.A0A4Y9ZJQ9"/>
<evidence type="ECO:0000313" key="3">
    <source>
        <dbReference type="Proteomes" id="UP000298061"/>
    </source>
</evidence>
<evidence type="ECO:0000313" key="2">
    <source>
        <dbReference type="EMBL" id="TFY74123.1"/>
    </source>
</evidence>
<keyword evidence="1" id="KW-0472">Membrane</keyword>
<dbReference type="OrthoDB" id="411632at2759"/>
<dbReference type="AlphaFoldDB" id="A0A4Y9ZJQ9"/>
<keyword evidence="1" id="KW-1133">Transmembrane helix</keyword>
<feature type="transmembrane region" description="Helical" evidence="1">
    <location>
        <begin position="12"/>
        <end position="31"/>
    </location>
</feature>
<sequence length="414" mass="47660">MFNASSMWGSRLYLVAFLSACGTISFLFYTLSHPNLHDNLSRFSPFGRRPHSHHAADALEPLNTTAPRVLLVSAFFPLSKSKHTMSEYESWLSRFLQPITTDLYMYAPPALAPMIERLRGNLTMTLNTTFSSPFDIPPLQDRAADYAAMHEWDPEKAIHSPELYAVWTAKPYLLDDALSHAQAAGKEYEYAFWVDAGSFREVHTYKHWPDGRRVDAVFREAEATSGTPRDEIIFFPLWWVPDSESKWWREELGPIDEVFAEGSFFGGQPGAVRMYRTLYFAYHDHYLATPLFVGKDQTLINAVIYLFPAHFASVLLADWSAPAHRGVPDNAATPLGSCGSSWYYYQYWLARETEREVMADVWMEEEDERGRGKDLIRLRCRMAQTLTVEKLLQREFGQRWKPPRPSLSAGKDWW</sequence>
<name>A0A4Y9ZJQ9_9AGAM</name>
<proteinExistence type="predicted"/>
<evidence type="ECO:0000256" key="1">
    <source>
        <dbReference type="SAM" id="Phobius"/>
    </source>
</evidence>
<comment type="caution">
    <text evidence="2">The sequence shown here is derived from an EMBL/GenBank/DDBJ whole genome shotgun (WGS) entry which is preliminary data.</text>
</comment>